<dbReference type="SUPFAM" id="SSF52151">
    <property type="entry name" value="FabD/lysophospholipase-like"/>
    <property type="match status" value="1"/>
</dbReference>
<dbReference type="SUPFAM" id="SSF57850">
    <property type="entry name" value="RING/U-box"/>
    <property type="match status" value="1"/>
</dbReference>
<evidence type="ECO:0000256" key="7">
    <source>
        <dbReference type="SAM" id="MobiDB-lite"/>
    </source>
</evidence>
<evidence type="ECO:0000259" key="8">
    <source>
        <dbReference type="PROSITE" id="PS50089"/>
    </source>
</evidence>
<dbReference type="InterPro" id="IPR002641">
    <property type="entry name" value="PNPLA_dom"/>
</dbReference>
<feature type="compositionally biased region" description="Basic and acidic residues" evidence="7">
    <location>
        <begin position="954"/>
        <end position="969"/>
    </location>
</feature>
<feature type="active site" description="Nucleophile" evidence="6">
    <location>
        <position position="534"/>
    </location>
</feature>
<dbReference type="PROSITE" id="PS50089">
    <property type="entry name" value="ZF_RING_2"/>
    <property type="match status" value="1"/>
</dbReference>
<evidence type="ECO:0000256" key="5">
    <source>
        <dbReference type="PROSITE-ProRule" id="PRU00175"/>
    </source>
</evidence>
<dbReference type="CDD" id="cd07199">
    <property type="entry name" value="Pat17_PNPLA8_PNPLA9_like"/>
    <property type="match status" value="1"/>
</dbReference>
<proteinExistence type="predicted"/>
<keyword evidence="11" id="KW-1185">Reference proteome</keyword>
<keyword evidence="3" id="KW-0862">Zinc</keyword>
<name>A0A8E2DZI1_9PEZI</name>
<dbReference type="Pfam" id="PF01734">
    <property type="entry name" value="Patatin"/>
    <property type="match status" value="1"/>
</dbReference>
<evidence type="ECO:0000256" key="2">
    <source>
        <dbReference type="ARBA" id="ARBA00022771"/>
    </source>
</evidence>
<dbReference type="AlphaFoldDB" id="A0A8E2DZI1"/>
<evidence type="ECO:0000313" key="10">
    <source>
        <dbReference type="EMBL" id="OCK74562.1"/>
    </source>
</evidence>
<dbReference type="InterPro" id="IPR017907">
    <property type="entry name" value="Znf_RING_CS"/>
</dbReference>
<dbReference type="GO" id="GO:0008270">
    <property type="term" value="F:zinc ion binding"/>
    <property type="evidence" value="ECO:0007669"/>
    <property type="project" value="UniProtKB-KW"/>
</dbReference>
<feature type="domain" description="RING-type" evidence="8">
    <location>
        <begin position="430"/>
        <end position="475"/>
    </location>
</feature>
<dbReference type="Gene3D" id="3.40.1090.10">
    <property type="entry name" value="Cytosolic phospholipase A2 catalytic domain"/>
    <property type="match status" value="1"/>
</dbReference>
<dbReference type="GO" id="GO:0047499">
    <property type="term" value="F:calcium-independent phospholipase A2 activity"/>
    <property type="evidence" value="ECO:0007669"/>
    <property type="project" value="TreeGrafter"/>
</dbReference>
<feature type="short sequence motif" description="GXGXXG" evidence="6">
    <location>
        <begin position="500"/>
        <end position="505"/>
    </location>
</feature>
<dbReference type="PROSITE" id="PS00518">
    <property type="entry name" value="ZF_RING_1"/>
    <property type="match status" value="1"/>
</dbReference>
<evidence type="ECO:0000256" key="4">
    <source>
        <dbReference type="ARBA" id="ARBA00023098"/>
    </source>
</evidence>
<dbReference type="Proteomes" id="UP000250266">
    <property type="component" value="Unassembled WGS sequence"/>
</dbReference>
<keyword evidence="1" id="KW-0479">Metal-binding</keyword>
<gene>
    <name evidence="10" type="ORF">K432DRAFT_310463</name>
</gene>
<dbReference type="InterPro" id="IPR013083">
    <property type="entry name" value="Znf_RING/FYVE/PHD"/>
</dbReference>
<accession>A0A8E2DZI1</accession>
<dbReference type="PROSITE" id="PS51635">
    <property type="entry name" value="PNPLA"/>
    <property type="match status" value="1"/>
</dbReference>
<keyword evidence="2 5" id="KW-0863">Zinc-finger</keyword>
<evidence type="ECO:0000256" key="1">
    <source>
        <dbReference type="ARBA" id="ARBA00022723"/>
    </source>
</evidence>
<dbReference type="InterPro" id="IPR016035">
    <property type="entry name" value="Acyl_Trfase/lysoPLipase"/>
</dbReference>
<feature type="short sequence motif" description="DGA/G" evidence="6">
    <location>
        <begin position="690"/>
        <end position="692"/>
    </location>
</feature>
<keyword evidence="6" id="KW-0378">Hydrolase</keyword>
<evidence type="ECO:0000256" key="3">
    <source>
        <dbReference type="ARBA" id="ARBA00022833"/>
    </source>
</evidence>
<dbReference type="GO" id="GO:0016042">
    <property type="term" value="P:lipid catabolic process"/>
    <property type="evidence" value="ECO:0007669"/>
    <property type="project" value="UniProtKB-UniRule"/>
</dbReference>
<dbReference type="EMBL" id="KV745453">
    <property type="protein sequence ID" value="OCK74562.1"/>
    <property type="molecule type" value="Genomic_DNA"/>
</dbReference>
<dbReference type="GO" id="GO:0046486">
    <property type="term" value="P:glycerolipid metabolic process"/>
    <property type="evidence" value="ECO:0007669"/>
    <property type="project" value="UniProtKB-ARBA"/>
</dbReference>
<dbReference type="Gene3D" id="3.30.40.10">
    <property type="entry name" value="Zinc/RING finger domain, C3HC4 (zinc finger)"/>
    <property type="match status" value="1"/>
</dbReference>
<feature type="active site" description="Proton acceptor" evidence="6">
    <location>
        <position position="690"/>
    </location>
</feature>
<sequence>MKPCEHSHWLSIQSLKHETILFETSVLRRLVNLLPDPDRQHPILFVLIGSAAKARALEELDLGVKLRESKSNKPCGDLHLYHDSSSIDSESPVFVADGVLPFRARGGRLLTSKTCHSLTPRTLLRTVERARAGQLDDLANCLYSRLIAPFANVFCIFAADCGGIKPLVRRLVTWFQRSQSSTIPNFAPPRLLIVVESKTVTGRVETFMTKKILKLLKEQTTNESLLQFWTFEVLISHPGVSKSYRGLRERLMNLSEQSQREKLNTQTLFSARHFEAFFAPACTHFAEARNEPFNFISTTRSQNPVSTDLAEHLSRFLDRIESSQDLAGFAALTIASSFLLDNYPPDTHEFDPRQVFRALYKDACSEASLFRNGSIRSIPPGSLVQLIEDSLVDCFLEFTQQGSVPAADIHRAHIGAFRTLWRAVYSDQTCLMCLRRTPEFILPCGHFFCETCVRIFGDETLDSRWTYHVPSCFLCGVELRNVRFKVKPDTAGVVVLSIDGGGIRGRGPLQTLQLLQGKVPYPIQENVDVVYGTSCVSALGMFYNGWSVERCAEIFEKTAREAFTPRKSCCIPLISWPYNLILSYLRGVYPASNIERALKEAFGRETSILERPHASAQGVKIGLPVITFPETMPCIFTNYVGKGRRAEDCGYKAIRPNDRRTPVWEMARGATAAPWYFTPFWILGVGPVEDGGQWVNNPVELALWEISVIWPSIDEPDVVISLGTGSSKTQTDTVGLIHPRRTWRWGVIPRLYHTFMWSISGKKIWQEFRNRHRANPRAQYFRFDAEFEGAEPALDNVSRMEEVAAKVRMQLTDAPEIEAAAQCLTATRFFFELESMPIKYGDHYEGAGYIYCRLPCKSVPFQDLLQQLKDSSARFLLDGHPITTRLDWSASDPDGIFRKRIVFKVKAGMAITLQREGFPPRHISGSPFSVVALINAQGLNAYFGRADHKKRKRGGDVEERPGKRQRVER</sequence>
<evidence type="ECO:0000259" key="9">
    <source>
        <dbReference type="PROSITE" id="PS51635"/>
    </source>
</evidence>
<evidence type="ECO:0000313" key="11">
    <source>
        <dbReference type="Proteomes" id="UP000250266"/>
    </source>
</evidence>
<comment type="caution">
    <text evidence="6">Lacks conserved residue(s) required for the propagation of feature annotation.</text>
</comment>
<dbReference type="GO" id="GO:0019369">
    <property type="term" value="P:arachidonate metabolic process"/>
    <property type="evidence" value="ECO:0007669"/>
    <property type="project" value="TreeGrafter"/>
</dbReference>
<organism evidence="10 11">
    <name type="scientific">Lepidopterella palustris CBS 459.81</name>
    <dbReference type="NCBI Taxonomy" id="1314670"/>
    <lineage>
        <taxon>Eukaryota</taxon>
        <taxon>Fungi</taxon>
        <taxon>Dikarya</taxon>
        <taxon>Ascomycota</taxon>
        <taxon>Pezizomycotina</taxon>
        <taxon>Dothideomycetes</taxon>
        <taxon>Pleosporomycetidae</taxon>
        <taxon>Mytilinidiales</taxon>
        <taxon>Argynnaceae</taxon>
        <taxon>Lepidopterella</taxon>
    </lineage>
</organism>
<keyword evidence="6" id="KW-0442">Lipid degradation</keyword>
<evidence type="ECO:0000256" key="6">
    <source>
        <dbReference type="PROSITE-ProRule" id="PRU01161"/>
    </source>
</evidence>
<dbReference type="OrthoDB" id="194358at2759"/>
<reference evidence="10 11" key="1">
    <citation type="journal article" date="2016" name="Nat. Commun.">
        <title>Ectomycorrhizal ecology is imprinted in the genome of the dominant symbiotic fungus Cenococcum geophilum.</title>
        <authorList>
            <consortium name="DOE Joint Genome Institute"/>
            <person name="Peter M."/>
            <person name="Kohler A."/>
            <person name="Ohm R.A."/>
            <person name="Kuo A."/>
            <person name="Krutzmann J."/>
            <person name="Morin E."/>
            <person name="Arend M."/>
            <person name="Barry K.W."/>
            <person name="Binder M."/>
            <person name="Choi C."/>
            <person name="Clum A."/>
            <person name="Copeland A."/>
            <person name="Grisel N."/>
            <person name="Haridas S."/>
            <person name="Kipfer T."/>
            <person name="LaButti K."/>
            <person name="Lindquist E."/>
            <person name="Lipzen A."/>
            <person name="Maire R."/>
            <person name="Meier B."/>
            <person name="Mihaltcheva S."/>
            <person name="Molinier V."/>
            <person name="Murat C."/>
            <person name="Poggeler S."/>
            <person name="Quandt C.A."/>
            <person name="Sperisen C."/>
            <person name="Tritt A."/>
            <person name="Tisserant E."/>
            <person name="Crous P.W."/>
            <person name="Henrissat B."/>
            <person name="Nehls U."/>
            <person name="Egli S."/>
            <person name="Spatafora J.W."/>
            <person name="Grigoriev I.V."/>
            <person name="Martin F.M."/>
        </authorList>
    </citation>
    <scope>NUCLEOTIDE SEQUENCE [LARGE SCALE GENOMIC DNA]</scope>
    <source>
        <strain evidence="10 11">CBS 459.81</strain>
    </source>
</reference>
<dbReference type="GO" id="GO:0016020">
    <property type="term" value="C:membrane"/>
    <property type="evidence" value="ECO:0007669"/>
    <property type="project" value="TreeGrafter"/>
</dbReference>
<dbReference type="PANTHER" id="PTHR24185:SF8">
    <property type="entry name" value="PNPLA DOMAIN-CONTAINING PROTEIN"/>
    <property type="match status" value="1"/>
</dbReference>
<dbReference type="InterPro" id="IPR001841">
    <property type="entry name" value="Znf_RING"/>
</dbReference>
<keyword evidence="4 6" id="KW-0443">Lipid metabolism</keyword>
<feature type="domain" description="PNPLA" evidence="9">
    <location>
        <begin position="496"/>
        <end position="703"/>
    </location>
</feature>
<protein>
    <submittedName>
        <fullName evidence="10">FabD/lysophospholipase-like protein</fullName>
    </submittedName>
</protein>
<dbReference type="PANTHER" id="PTHR24185">
    <property type="entry name" value="CALCIUM-INDEPENDENT PHOSPHOLIPASE A2-GAMMA"/>
    <property type="match status" value="1"/>
</dbReference>
<feature type="region of interest" description="Disordered" evidence="7">
    <location>
        <begin position="945"/>
        <end position="969"/>
    </location>
</feature>